<evidence type="ECO:0000259" key="4">
    <source>
        <dbReference type="PROSITE" id="PS51118"/>
    </source>
</evidence>
<keyword evidence="2" id="KW-0238">DNA-binding</keyword>
<keyword evidence="3" id="KW-0804">Transcription</keyword>
<evidence type="ECO:0000313" key="6">
    <source>
        <dbReference type="Proteomes" id="UP000515563"/>
    </source>
</evidence>
<dbReference type="AlphaFoldDB" id="A0A7G6WVE9"/>
<dbReference type="GO" id="GO:0003677">
    <property type="term" value="F:DNA binding"/>
    <property type="evidence" value="ECO:0007669"/>
    <property type="project" value="UniProtKB-KW"/>
</dbReference>
<accession>A0A7G6WVE9</accession>
<evidence type="ECO:0000256" key="1">
    <source>
        <dbReference type="ARBA" id="ARBA00023015"/>
    </source>
</evidence>
<dbReference type="InterPro" id="IPR002577">
    <property type="entry name" value="HTH_HxlR"/>
</dbReference>
<dbReference type="InterPro" id="IPR036390">
    <property type="entry name" value="WH_DNA-bd_sf"/>
</dbReference>
<keyword evidence="6" id="KW-1185">Reference proteome</keyword>
<dbReference type="EMBL" id="CP043661">
    <property type="protein sequence ID" value="QNE17964.1"/>
    <property type="molecule type" value="Genomic_DNA"/>
</dbReference>
<dbReference type="KEGG" id="kqi:F1D05_08830"/>
<dbReference type="Proteomes" id="UP000515563">
    <property type="component" value="Chromosome"/>
</dbReference>
<dbReference type="Gene3D" id="1.10.10.10">
    <property type="entry name" value="Winged helix-like DNA-binding domain superfamily/Winged helix DNA-binding domain"/>
    <property type="match status" value="1"/>
</dbReference>
<evidence type="ECO:0000313" key="5">
    <source>
        <dbReference type="EMBL" id="QNE17964.1"/>
    </source>
</evidence>
<keyword evidence="1" id="KW-0805">Transcription regulation</keyword>
<evidence type="ECO:0000256" key="3">
    <source>
        <dbReference type="ARBA" id="ARBA00023163"/>
    </source>
</evidence>
<gene>
    <name evidence="5" type="ORF">F1D05_08830</name>
</gene>
<name>A0A7G6WVE9_9ACTN</name>
<proteinExistence type="predicted"/>
<dbReference type="PROSITE" id="PS51118">
    <property type="entry name" value="HTH_HXLR"/>
    <property type="match status" value="1"/>
</dbReference>
<dbReference type="RefSeq" id="WP_185446800.1">
    <property type="nucleotide sequence ID" value="NZ_CP043661.1"/>
</dbReference>
<protein>
    <submittedName>
        <fullName evidence="5">Helix-turn-helix transcriptional regulator</fullName>
    </submittedName>
</protein>
<organism evidence="5 6">
    <name type="scientific">Kribbella qitaiheensis</name>
    <dbReference type="NCBI Taxonomy" id="1544730"/>
    <lineage>
        <taxon>Bacteria</taxon>
        <taxon>Bacillati</taxon>
        <taxon>Actinomycetota</taxon>
        <taxon>Actinomycetes</taxon>
        <taxon>Propionibacteriales</taxon>
        <taxon>Kribbellaceae</taxon>
        <taxon>Kribbella</taxon>
    </lineage>
</organism>
<feature type="domain" description="HTH hxlR-type" evidence="4">
    <location>
        <begin position="6"/>
        <end position="110"/>
    </location>
</feature>
<dbReference type="PANTHER" id="PTHR33204:SF18">
    <property type="entry name" value="TRANSCRIPTIONAL REGULATORY PROTEIN"/>
    <property type="match status" value="1"/>
</dbReference>
<dbReference type="InterPro" id="IPR036388">
    <property type="entry name" value="WH-like_DNA-bd_sf"/>
</dbReference>
<reference evidence="5 6" key="2">
    <citation type="journal article" date="2020" name="Microbiol. Resour. Announc.">
        <title>Antarctic desert soil bacteria exhibit high novel natural product potential, evaluated through long-read genome sequencing and comparative genomics.</title>
        <authorList>
            <person name="Benaud N."/>
            <person name="Edwards R.J."/>
            <person name="Amos T.G."/>
            <person name="D'Agostino P.M."/>
            <person name="Gutierrez-Chavez C."/>
            <person name="Montgomery K."/>
            <person name="Nicetic I."/>
            <person name="Ferrari B.C."/>
        </authorList>
    </citation>
    <scope>NUCLEOTIDE SEQUENCE [LARGE SCALE GENOMIC DNA]</scope>
    <source>
        <strain evidence="5 6">SPB151</strain>
    </source>
</reference>
<sequence>MAEQMKPPSSDNRSVGRAAAVVGERWSLLIVEEAFDGVRRFQDFRSRLGIASNLLSTRLNKLVGAGVLERVTYQEPGGRNRDEYHLTERGTDLRPVLVALLHWADKHLPH</sequence>
<reference evidence="6" key="1">
    <citation type="submission" date="2019-09" db="EMBL/GenBank/DDBJ databases">
        <title>Antimicrobial potential of Antarctic Bacteria.</title>
        <authorList>
            <person name="Benaud N."/>
            <person name="Edwards R.J."/>
            <person name="Ferrari B.C."/>
        </authorList>
    </citation>
    <scope>NUCLEOTIDE SEQUENCE [LARGE SCALE GENOMIC DNA]</scope>
    <source>
        <strain evidence="6">SPB151</strain>
    </source>
</reference>
<dbReference type="SUPFAM" id="SSF46785">
    <property type="entry name" value="Winged helix' DNA-binding domain"/>
    <property type="match status" value="1"/>
</dbReference>
<evidence type="ECO:0000256" key="2">
    <source>
        <dbReference type="ARBA" id="ARBA00023125"/>
    </source>
</evidence>
<dbReference type="Pfam" id="PF01638">
    <property type="entry name" value="HxlR"/>
    <property type="match status" value="1"/>
</dbReference>
<dbReference type="PANTHER" id="PTHR33204">
    <property type="entry name" value="TRANSCRIPTIONAL REGULATOR, MARR FAMILY"/>
    <property type="match status" value="1"/>
</dbReference>